<dbReference type="GO" id="GO:0055085">
    <property type="term" value="P:transmembrane transport"/>
    <property type="evidence" value="ECO:0000318"/>
    <property type="project" value="GO_Central"/>
</dbReference>
<dbReference type="GO" id="GO:0140567">
    <property type="term" value="F:membrane protein dislocase activity"/>
    <property type="evidence" value="ECO:0000318"/>
    <property type="project" value="GO_Central"/>
</dbReference>
<evidence type="ECO:0000256" key="8">
    <source>
        <dbReference type="ARBA" id="ARBA00022840"/>
    </source>
</evidence>
<dbReference type="GeneTree" id="ENSGT00550000075064"/>
<evidence type="ECO:0000256" key="11">
    <source>
        <dbReference type="ARBA" id="ARBA00022989"/>
    </source>
</evidence>
<dbReference type="Gene3D" id="3.40.1110.10">
    <property type="entry name" value="Calcium-transporting ATPase, cytoplasmic domain N"/>
    <property type="match status" value="1"/>
</dbReference>
<dbReference type="EMBL" id="EAAA01002879">
    <property type="status" value="NOT_ANNOTATED_CDS"/>
    <property type="molecule type" value="Genomic_DNA"/>
</dbReference>
<dbReference type="CDD" id="cd07543">
    <property type="entry name" value="P-type_ATPase_cation"/>
    <property type="match status" value="1"/>
</dbReference>
<dbReference type="SUPFAM" id="SSF81653">
    <property type="entry name" value="Calcium ATPase, transduction domain A"/>
    <property type="match status" value="1"/>
</dbReference>
<dbReference type="GO" id="GO:0005524">
    <property type="term" value="F:ATP binding"/>
    <property type="evidence" value="ECO:0007669"/>
    <property type="project" value="UniProtKB-KW"/>
</dbReference>
<dbReference type="SUPFAM" id="SSF81660">
    <property type="entry name" value="Metal cation-transporting ATPase, ATP-binding domain N"/>
    <property type="match status" value="1"/>
</dbReference>
<evidence type="ECO:0000256" key="4">
    <source>
        <dbReference type="ARBA" id="ARBA00022692"/>
    </source>
</evidence>
<reference evidence="17" key="4">
    <citation type="submission" date="2025-09" db="UniProtKB">
        <authorList>
            <consortium name="Ensembl"/>
        </authorList>
    </citation>
    <scope>IDENTIFICATION</scope>
</reference>
<feature type="domain" description="P5A-ATPase transmembrane helical hairpin" evidence="16">
    <location>
        <begin position="25"/>
        <end position="92"/>
    </location>
</feature>
<dbReference type="Proteomes" id="UP000008144">
    <property type="component" value="Chromosome 9"/>
</dbReference>
<dbReference type="Gene3D" id="3.40.50.1000">
    <property type="entry name" value="HAD superfamily/HAD-like"/>
    <property type="match status" value="1"/>
</dbReference>
<dbReference type="GO" id="GO:0140569">
    <property type="term" value="P:extraction of mislocalized protein from ER membrane"/>
    <property type="evidence" value="ECO:0000318"/>
    <property type="project" value="GO_Central"/>
</dbReference>
<dbReference type="InterPro" id="IPR018303">
    <property type="entry name" value="ATPase_P-typ_P_site"/>
</dbReference>
<dbReference type="EMBL" id="EAAA01002878">
    <property type="status" value="NOT_ANNOTATED_CDS"/>
    <property type="molecule type" value="Genomic_DNA"/>
</dbReference>
<dbReference type="PANTHER" id="PTHR45630">
    <property type="entry name" value="CATION-TRANSPORTING ATPASE-RELATED"/>
    <property type="match status" value="1"/>
</dbReference>
<dbReference type="FunCoup" id="F6Y4K6">
    <property type="interactions" value="687"/>
</dbReference>
<keyword evidence="10" id="KW-1278">Translocase</keyword>
<comment type="subcellular location">
    <subcellularLocation>
        <location evidence="1">Endoplasmic reticulum membrane</location>
        <topology evidence="1">Multi-pass membrane protein</topology>
    </subcellularLocation>
</comment>
<dbReference type="InterPro" id="IPR059000">
    <property type="entry name" value="ATPase_P-type_domA"/>
</dbReference>
<evidence type="ECO:0000256" key="6">
    <source>
        <dbReference type="ARBA" id="ARBA00022741"/>
    </source>
</evidence>
<dbReference type="InterPro" id="IPR023214">
    <property type="entry name" value="HAD_sf"/>
</dbReference>
<keyword evidence="9" id="KW-0460">Magnesium</keyword>
<dbReference type="GO" id="GO:0046872">
    <property type="term" value="F:metal ion binding"/>
    <property type="evidence" value="ECO:0007669"/>
    <property type="project" value="UniProtKB-KW"/>
</dbReference>
<dbReference type="Ensembl" id="ENSCINT00000011448.3">
    <property type="protein sequence ID" value="ENSCINP00000011448.3"/>
    <property type="gene ID" value="ENSCING00000005525.3"/>
</dbReference>
<dbReference type="InterPro" id="IPR023299">
    <property type="entry name" value="ATPase_P-typ_cyto_dom_N"/>
</dbReference>
<evidence type="ECO:0000256" key="3">
    <source>
        <dbReference type="ARBA" id="ARBA00022448"/>
    </source>
</evidence>
<dbReference type="GO" id="GO:0016887">
    <property type="term" value="F:ATP hydrolysis activity"/>
    <property type="evidence" value="ECO:0007669"/>
    <property type="project" value="InterPro"/>
</dbReference>
<dbReference type="GO" id="GO:0006874">
    <property type="term" value="P:intracellular calcium ion homeostasis"/>
    <property type="evidence" value="ECO:0000318"/>
    <property type="project" value="GO_Central"/>
</dbReference>
<dbReference type="NCBIfam" id="TIGR01657">
    <property type="entry name" value="P-ATPase-V"/>
    <property type="match status" value="1"/>
</dbReference>
<evidence type="ECO:0000256" key="12">
    <source>
        <dbReference type="ARBA" id="ARBA00023136"/>
    </source>
</evidence>
<dbReference type="InterPro" id="IPR047820">
    <property type="entry name" value="P5A-type_ATPase"/>
</dbReference>
<keyword evidence="11 14" id="KW-1133">Transmembrane helix</keyword>
<dbReference type="AlphaFoldDB" id="F6Y4K6"/>
<dbReference type="GO" id="GO:0005789">
    <property type="term" value="C:endoplasmic reticulum membrane"/>
    <property type="evidence" value="ECO:0000318"/>
    <property type="project" value="GO_Central"/>
</dbReference>
<dbReference type="SUPFAM" id="SSF81665">
    <property type="entry name" value="Calcium ATPase, transmembrane domain M"/>
    <property type="match status" value="1"/>
</dbReference>
<feature type="transmembrane region" description="Helical" evidence="14">
    <location>
        <begin position="1137"/>
        <end position="1155"/>
    </location>
</feature>
<dbReference type="FunFam" id="3.40.1110.10:FF:000128">
    <property type="entry name" value="Cation-transporting ATPase"/>
    <property type="match status" value="1"/>
</dbReference>
<evidence type="ECO:0000256" key="14">
    <source>
        <dbReference type="SAM" id="Phobius"/>
    </source>
</evidence>
<evidence type="ECO:0000256" key="13">
    <source>
        <dbReference type="SAM" id="MobiDB-lite"/>
    </source>
</evidence>
<evidence type="ECO:0000256" key="10">
    <source>
        <dbReference type="ARBA" id="ARBA00022967"/>
    </source>
</evidence>
<dbReference type="HOGENOM" id="CLU_001828_4_1_1"/>
<dbReference type="STRING" id="7719.ENSCINP00000011448"/>
<dbReference type="InParanoid" id="F6Y4K6"/>
<organism evidence="17 18">
    <name type="scientific">Ciona intestinalis</name>
    <name type="common">Transparent sea squirt</name>
    <name type="synonym">Ascidia intestinalis</name>
    <dbReference type="NCBI Taxonomy" id="7719"/>
    <lineage>
        <taxon>Eukaryota</taxon>
        <taxon>Metazoa</taxon>
        <taxon>Chordata</taxon>
        <taxon>Tunicata</taxon>
        <taxon>Ascidiacea</taxon>
        <taxon>Phlebobranchia</taxon>
        <taxon>Cionidae</taxon>
        <taxon>Ciona</taxon>
    </lineage>
</organism>
<dbReference type="Gene3D" id="2.70.150.10">
    <property type="entry name" value="Calcium-transporting ATPase, cytoplasmic transduction domain A"/>
    <property type="match status" value="1"/>
</dbReference>
<dbReference type="PROSITE" id="PS00154">
    <property type="entry name" value="ATPASE_E1_E2"/>
    <property type="match status" value="1"/>
</dbReference>
<feature type="transmembrane region" description="Helical" evidence="14">
    <location>
        <begin position="1010"/>
        <end position="1030"/>
    </location>
</feature>
<dbReference type="InterPro" id="IPR044492">
    <property type="entry name" value="P_typ_ATPase_HD_dom"/>
</dbReference>
<accession>F6Y4K6</accession>
<evidence type="ECO:0000313" key="18">
    <source>
        <dbReference type="Proteomes" id="UP000008144"/>
    </source>
</evidence>
<feature type="transmembrane region" description="Helical" evidence="14">
    <location>
        <begin position="1101"/>
        <end position="1117"/>
    </location>
</feature>
<evidence type="ECO:0000259" key="16">
    <source>
        <dbReference type="Pfam" id="PF23143"/>
    </source>
</evidence>
<dbReference type="Pfam" id="PF23143">
    <property type="entry name" value="2TM_P5A-ATPase"/>
    <property type="match status" value="1"/>
</dbReference>
<dbReference type="PRINTS" id="PR00119">
    <property type="entry name" value="CATATPASE"/>
</dbReference>
<dbReference type="FunFam" id="3.40.50.1000:FF:000056">
    <property type="entry name" value="Cation-transporting ATPase"/>
    <property type="match status" value="1"/>
</dbReference>
<dbReference type="OMA" id="QKTKYVW"/>
<reference evidence="17" key="3">
    <citation type="submission" date="2025-08" db="UniProtKB">
        <authorList>
            <consortium name="Ensembl"/>
        </authorList>
    </citation>
    <scope>IDENTIFICATION</scope>
</reference>
<dbReference type="InterPro" id="IPR006544">
    <property type="entry name" value="P-type_TPase_V"/>
</dbReference>
<proteinExistence type="inferred from homology"/>
<reference evidence="18" key="1">
    <citation type="journal article" date="2002" name="Science">
        <title>The draft genome of Ciona intestinalis: insights into chordate and vertebrate origins.</title>
        <authorList>
            <person name="Dehal P."/>
            <person name="Satou Y."/>
            <person name="Campbell R.K."/>
            <person name="Chapman J."/>
            <person name="Degnan B."/>
            <person name="De Tomaso A."/>
            <person name="Davidson B."/>
            <person name="Di Gregorio A."/>
            <person name="Gelpke M."/>
            <person name="Goodstein D.M."/>
            <person name="Harafuji N."/>
            <person name="Hastings K.E."/>
            <person name="Ho I."/>
            <person name="Hotta K."/>
            <person name="Huang W."/>
            <person name="Kawashima T."/>
            <person name="Lemaire P."/>
            <person name="Martinez D."/>
            <person name="Meinertzhagen I.A."/>
            <person name="Necula S."/>
            <person name="Nonaka M."/>
            <person name="Putnam N."/>
            <person name="Rash S."/>
            <person name="Saiga H."/>
            <person name="Satake M."/>
            <person name="Terry A."/>
            <person name="Yamada L."/>
            <person name="Wang H.G."/>
            <person name="Awazu S."/>
            <person name="Azumi K."/>
            <person name="Boore J."/>
            <person name="Branno M."/>
            <person name="Chin-Bow S."/>
            <person name="DeSantis R."/>
            <person name="Doyle S."/>
            <person name="Francino P."/>
            <person name="Keys D.N."/>
            <person name="Haga S."/>
            <person name="Hayashi H."/>
            <person name="Hino K."/>
            <person name="Imai K.S."/>
            <person name="Inaba K."/>
            <person name="Kano S."/>
            <person name="Kobayashi K."/>
            <person name="Kobayashi M."/>
            <person name="Lee B.I."/>
            <person name="Makabe K.W."/>
            <person name="Manohar C."/>
            <person name="Matassi G."/>
            <person name="Medina M."/>
            <person name="Mochizuki Y."/>
            <person name="Mount S."/>
            <person name="Morishita T."/>
            <person name="Miura S."/>
            <person name="Nakayama A."/>
            <person name="Nishizaka S."/>
            <person name="Nomoto H."/>
            <person name="Ohta F."/>
            <person name="Oishi K."/>
            <person name="Rigoutsos I."/>
            <person name="Sano M."/>
            <person name="Sasaki A."/>
            <person name="Sasakura Y."/>
            <person name="Shoguchi E."/>
            <person name="Shin-i T."/>
            <person name="Spagnuolo A."/>
            <person name="Stainier D."/>
            <person name="Suzuki M.M."/>
            <person name="Tassy O."/>
            <person name="Takatori N."/>
            <person name="Tokuoka M."/>
            <person name="Yagi K."/>
            <person name="Yoshizaki F."/>
            <person name="Wada S."/>
            <person name="Zhang C."/>
            <person name="Hyatt P.D."/>
            <person name="Larimer F."/>
            <person name="Detter C."/>
            <person name="Doggett N."/>
            <person name="Glavina T."/>
            <person name="Hawkins T."/>
            <person name="Richardson P."/>
            <person name="Lucas S."/>
            <person name="Kohara Y."/>
            <person name="Levine M."/>
            <person name="Satoh N."/>
            <person name="Rokhsar D.S."/>
        </authorList>
    </citation>
    <scope>NUCLEOTIDE SEQUENCE [LARGE SCALE GENOMIC DNA]</scope>
</reference>
<feature type="compositionally biased region" description="Basic and acidic residues" evidence="13">
    <location>
        <begin position="354"/>
        <end position="368"/>
    </location>
</feature>
<feature type="transmembrane region" description="Helical" evidence="14">
    <location>
        <begin position="221"/>
        <end position="241"/>
    </location>
</feature>
<dbReference type="InterPro" id="IPR001757">
    <property type="entry name" value="P_typ_ATPase"/>
</dbReference>
<keyword evidence="18" id="KW-1185">Reference proteome</keyword>
<dbReference type="InterPro" id="IPR057255">
    <property type="entry name" value="2TM_P5A-ATPase"/>
</dbReference>
<evidence type="ECO:0000256" key="5">
    <source>
        <dbReference type="ARBA" id="ARBA00022723"/>
    </source>
</evidence>
<dbReference type="GO" id="GO:0019829">
    <property type="term" value="F:ATPase-coupled monoatomic cation transmembrane transporter activity"/>
    <property type="evidence" value="ECO:0000318"/>
    <property type="project" value="GO_Central"/>
</dbReference>
<dbReference type="Pfam" id="PF00122">
    <property type="entry name" value="E1-E2_ATPase"/>
    <property type="match status" value="1"/>
</dbReference>
<evidence type="ECO:0000256" key="2">
    <source>
        <dbReference type="ARBA" id="ARBA00006000"/>
    </source>
</evidence>
<keyword evidence="12 14" id="KW-0472">Membrane</keyword>
<keyword evidence="7" id="KW-0256">Endoplasmic reticulum</keyword>
<evidence type="ECO:0000256" key="9">
    <source>
        <dbReference type="ARBA" id="ARBA00022842"/>
    </source>
</evidence>
<feature type="transmembrane region" description="Helical" evidence="14">
    <location>
        <begin position="59"/>
        <end position="81"/>
    </location>
</feature>
<dbReference type="SFLD" id="SFLDS00003">
    <property type="entry name" value="Haloacid_Dehalogenase"/>
    <property type="match status" value="1"/>
</dbReference>
<evidence type="ECO:0000256" key="1">
    <source>
        <dbReference type="ARBA" id="ARBA00004477"/>
    </source>
</evidence>
<feature type="region of interest" description="Disordered" evidence="13">
    <location>
        <begin position="858"/>
        <end position="888"/>
    </location>
</feature>
<dbReference type="SUPFAM" id="SSF56784">
    <property type="entry name" value="HAD-like"/>
    <property type="match status" value="1"/>
</dbReference>
<feature type="region of interest" description="Disordered" evidence="13">
    <location>
        <begin position="352"/>
        <end position="371"/>
    </location>
</feature>
<feature type="domain" description="P-type ATPase A" evidence="15">
    <location>
        <begin position="261"/>
        <end position="391"/>
    </location>
</feature>
<dbReference type="PANTHER" id="PTHR45630:SF7">
    <property type="entry name" value="ENDOPLASMIC RETICULUM TRANSMEMBRANE HELIX TRANSLOCASE"/>
    <property type="match status" value="1"/>
</dbReference>
<keyword evidence="5" id="KW-0479">Metal-binding</keyword>
<dbReference type="InterPro" id="IPR008250">
    <property type="entry name" value="ATPase_P-typ_transduc_dom_A_sf"/>
</dbReference>
<dbReference type="InterPro" id="IPR036412">
    <property type="entry name" value="HAD-like_sf"/>
</dbReference>
<reference evidence="17" key="2">
    <citation type="journal article" date="2008" name="Genome Biol.">
        <title>Improved genome assembly and evidence-based global gene model set for the chordate Ciona intestinalis: new insight into intron and operon populations.</title>
        <authorList>
            <person name="Satou Y."/>
            <person name="Mineta K."/>
            <person name="Ogasawara M."/>
            <person name="Sasakura Y."/>
            <person name="Shoguchi E."/>
            <person name="Ueno K."/>
            <person name="Yamada L."/>
            <person name="Matsumoto J."/>
            <person name="Wasserscheid J."/>
            <person name="Dewar K."/>
            <person name="Wiley G.B."/>
            <person name="Macmil S.L."/>
            <person name="Roe B.A."/>
            <person name="Zeller R.W."/>
            <person name="Hastings K.E."/>
            <person name="Lemaire P."/>
            <person name="Lindquist E."/>
            <person name="Endo T."/>
            <person name="Hotta K."/>
            <person name="Inaba K."/>
        </authorList>
    </citation>
    <scope>NUCLEOTIDE SEQUENCE [LARGE SCALE GENOMIC DNA]</scope>
    <source>
        <strain evidence="17">wild type</strain>
    </source>
</reference>
<feature type="transmembrane region" description="Helical" evidence="14">
    <location>
        <begin position="27"/>
        <end position="47"/>
    </location>
</feature>
<keyword evidence="3" id="KW-0813">Transport</keyword>
<dbReference type="InterPro" id="IPR023298">
    <property type="entry name" value="ATPase_P-typ_TM_dom_sf"/>
</dbReference>
<evidence type="ECO:0008006" key="19">
    <source>
        <dbReference type="Google" id="ProtNLM"/>
    </source>
</evidence>
<evidence type="ECO:0000259" key="15">
    <source>
        <dbReference type="Pfam" id="PF00122"/>
    </source>
</evidence>
<dbReference type="GO" id="GO:0015662">
    <property type="term" value="F:P-type ion transporter activity"/>
    <property type="evidence" value="ECO:0000318"/>
    <property type="project" value="GO_Central"/>
</dbReference>
<keyword evidence="8" id="KW-0067">ATP-binding</keyword>
<evidence type="ECO:0000313" key="17">
    <source>
        <dbReference type="Ensembl" id="ENSCINP00000011448.3"/>
    </source>
</evidence>
<keyword evidence="6" id="KW-0547">Nucleotide-binding</keyword>
<dbReference type="Pfam" id="PF13246">
    <property type="entry name" value="Cation_ATPase"/>
    <property type="match status" value="1"/>
</dbReference>
<dbReference type="SFLD" id="SFLDG00002">
    <property type="entry name" value="C1.7:_P-type_atpase_like"/>
    <property type="match status" value="1"/>
</dbReference>
<keyword evidence="4 14" id="KW-0812">Transmembrane</keyword>
<dbReference type="SFLD" id="SFLDF00027">
    <property type="entry name" value="p-type_atpase"/>
    <property type="match status" value="1"/>
</dbReference>
<feature type="transmembrane region" description="Helical" evidence="14">
    <location>
        <begin position="411"/>
        <end position="430"/>
    </location>
</feature>
<protein>
    <recommendedName>
        <fullName evidence="19">Cation-transporting ATPase</fullName>
    </recommendedName>
</protein>
<comment type="similarity">
    <text evidence="2">Belongs to the cation transport ATPase (P-type) (TC 3.A.3) family. Type V subfamily.</text>
</comment>
<evidence type="ECO:0000256" key="7">
    <source>
        <dbReference type="ARBA" id="ARBA00022824"/>
    </source>
</evidence>
<name>F6Y4K6_CIOIN</name>
<dbReference type="NCBIfam" id="TIGR01494">
    <property type="entry name" value="ATPase_P-type"/>
    <property type="match status" value="2"/>
</dbReference>
<sequence>MLFFRMNVSPIKDVLVHKLTLYNKRPVWFHGYLLPYVVAYVCAGIFLTKNYDTENYEYGIIIAVAIFLLQALTILSCFWSVHWRCWLTCSEASSPGISSFAKVVPTPHNGSVELVPIFKTENGNGDQKIWLEFQKVIYVFDHEEKKRFEAVSFPVEERFQFYQNCKGFQTEQEYEVAQQIYGKNEMAMIIPDFKELFQERATAPFFVFQVFCVGLWCLDEYWYYSLFTLFMLVTFEASLVWQQLRNMAEIRKMGNKAYPINVFRCRKWRPIPSDELVAGDIISLTRSSSVPGEEKHVPCDLLILRGRMIVDEAMLTGESIPQMKESIENVDPEKNLDLSVHSRVHVVSGGTRIVQHDPPPRTGAKEGASRPPDNGCVAFVLRTGFNTSQGKLLRTILFGVKRVTANNLETFAFILFLLMFAIAASSYVWIVGSADPNRSRYKLILNCVLILTSVVPPELPIELSLAVNSSLLALSKLHVFCTEPFRIPFAGKIDICCFDKTGTLTSDKLVVEGIAEQSSHVDNFNELCEVTNSPVDTQKVLATCHALMNMDDELVGDPLEQAMLKAVDCTLTKGDVIIPKRKIPGFQPLKVVQRFHFSSLLKRMSVIVSQEEFGSIDLIYHVTIKGAAETLKPMFSDIPSNYDLLHQSLSQRGARVLALGFRTLGKGFSSQDIRALKREDVEKNLTFVGFIIVSSPLKHDSKSVMREIRHASHHVTMITGDNPLTACHVGKVLRFCGKEGCLILTQLENGQWVWKSIDCQDVYDLDTKDWQAVLKSGYNLCMTGDGLSHLQNLDQKYLGRILPNVRIFARVSPKQKEQIITSLKQLGLNVLMCGDGTNDVGALKHAHVGVALLSNAPDKHENRKISNEKETENDRNKEQQRQSDVPRRAKKLKEMLDEMESESQVVKMGDASIAAPFSYKLTSILAICHIIKQGRCTLVTTLQMFKILALNALVLAYSQSVLYLDGVKFSDSQATLQGLLLAGCFLFVSRSKPLKVLSKQRPLPNIFNSYTILTILCQFSIHFYSLYYLVSQAKARDPRSIVKLLLTRRISSLDNVDIEADFEANLLNSTVYVLSLATQIITFGVNYRGNPFMESLLENKALLYSLSGAFAFMLVLVSDFVPDINDQFQIVHFENEFRMIVLQVVAGILLSTWSIDRTLRYVLGTGKLRKLW</sequence>